<sequence length="528" mass="61506">MLYLAEVQKQKAFMGLKTEIKLLAFQRADQSWSSVQGEEIVAAEEANNLNAGALILADLNANRQVQRIQEAGRPLVSILSGFSRQIEKAKLQEEEIEQWKESLTFQRDEMSRRHEEMEVRLEELEHIEEEYRRLQSSQSAGLDETTVSQVEELLERLSQGLPPTTAVRQELSLVLELVETQQATLIPHWQKLEQQKQGIDQQQLEVDSQTQRLQQGQQQWWESQKSLEQRKVKLQAQAMVLQAKQEYAQTLNAHQRHQEDLHQQLNRLIQPVDDFLFSQQVDSAALEQMPLDQLQQVLQDLRRDWENACRFVHEQEEELRANQQAIDEIKGRLSRAASDGERANIEAELKDEQDSYEFLLQTLMGQRQNLQDRKETLRQHQTVLWRRRGIPVGNREEDYKLDLDPLLSQIQLQKQQQSLILQQLEKEIEQMRSGFDLEQGMLDQQVQEQERRWQELQTWQQELLSLRSLAADCSGRINLYEEILRPVQDSLDGLRQKLQGVAGILSIEASEPPQAAIAQIRAKITRNS</sequence>
<gene>
    <name evidence="2" type="ORF">DSM107010_19380</name>
</gene>
<dbReference type="AlphaFoldDB" id="A0AB37UN56"/>
<comment type="caution">
    <text evidence="2">The sequence shown here is derived from an EMBL/GenBank/DDBJ whole genome shotgun (WGS) entry which is preliminary data.</text>
</comment>
<feature type="coiled-coil region" evidence="1">
    <location>
        <begin position="312"/>
        <end position="380"/>
    </location>
</feature>
<dbReference type="NCBIfam" id="NF038350">
    <property type="entry name" value="taxis_HmpF"/>
    <property type="match status" value="2"/>
</dbReference>
<feature type="coiled-coil region" evidence="1">
    <location>
        <begin position="192"/>
        <end position="244"/>
    </location>
</feature>
<dbReference type="InterPro" id="IPR047813">
    <property type="entry name" value="HmpF"/>
</dbReference>
<evidence type="ECO:0008006" key="4">
    <source>
        <dbReference type="Google" id="ProtNLM"/>
    </source>
</evidence>
<evidence type="ECO:0000256" key="1">
    <source>
        <dbReference type="SAM" id="Coils"/>
    </source>
</evidence>
<name>A0AB37UN56_9CYAN</name>
<proteinExistence type="predicted"/>
<feature type="coiled-coil region" evidence="1">
    <location>
        <begin position="407"/>
        <end position="434"/>
    </location>
</feature>
<accession>A0AB37UN56</accession>
<evidence type="ECO:0000313" key="2">
    <source>
        <dbReference type="EMBL" id="RUT12808.1"/>
    </source>
</evidence>
<evidence type="ECO:0000313" key="3">
    <source>
        <dbReference type="Proteomes" id="UP000282574"/>
    </source>
</evidence>
<keyword evidence="3" id="KW-1185">Reference proteome</keyword>
<organism evidence="2 3">
    <name type="scientific">Chroococcidiopsis cubana SAG 39.79</name>
    <dbReference type="NCBI Taxonomy" id="388085"/>
    <lineage>
        <taxon>Bacteria</taxon>
        <taxon>Bacillati</taxon>
        <taxon>Cyanobacteriota</taxon>
        <taxon>Cyanophyceae</taxon>
        <taxon>Chroococcidiopsidales</taxon>
        <taxon>Chroococcidiopsidaceae</taxon>
        <taxon>Chroococcidiopsis</taxon>
    </lineage>
</organism>
<protein>
    <recommendedName>
        <fullName evidence="4">Chromosome partition protein Smc</fullName>
    </recommendedName>
</protein>
<dbReference type="Proteomes" id="UP000282574">
    <property type="component" value="Unassembled WGS sequence"/>
</dbReference>
<reference evidence="2 3" key="1">
    <citation type="journal article" date="2019" name="Genome Biol. Evol.">
        <title>Day and night: Metabolic profiles and evolutionary relationships of six axenic non-marine cyanobacteria.</title>
        <authorList>
            <person name="Will S.E."/>
            <person name="Henke P."/>
            <person name="Boedeker C."/>
            <person name="Huang S."/>
            <person name="Brinkmann H."/>
            <person name="Rohde M."/>
            <person name="Jarek M."/>
            <person name="Friedl T."/>
            <person name="Seufert S."/>
            <person name="Schumacher M."/>
            <person name="Overmann J."/>
            <person name="Neumann-Schaal M."/>
            <person name="Petersen J."/>
        </authorList>
    </citation>
    <scope>NUCLEOTIDE SEQUENCE [LARGE SCALE GENOMIC DNA]</scope>
    <source>
        <strain evidence="2 3">SAG 39.79</strain>
    </source>
</reference>
<dbReference type="EMBL" id="RSCK01000011">
    <property type="protein sequence ID" value="RUT12808.1"/>
    <property type="molecule type" value="Genomic_DNA"/>
</dbReference>
<keyword evidence="1" id="KW-0175">Coiled coil</keyword>
<dbReference type="RefSeq" id="WP_015152232.1">
    <property type="nucleotide sequence ID" value="NZ_RSCK01000011.1"/>
</dbReference>
<feature type="coiled-coil region" evidence="1">
    <location>
        <begin position="89"/>
        <end position="137"/>
    </location>
</feature>